<comment type="similarity">
    <text evidence="2">Belongs to the DAMOX/DASOX family.</text>
</comment>
<protein>
    <recommendedName>
        <fullName evidence="6">FAD dependent oxidoreductase domain-containing protein</fullName>
    </recommendedName>
</protein>
<dbReference type="OrthoDB" id="2015447at2759"/>
<comment type="cofactor">
    <cofactor evidence="1">
        <name>FAD</name>
        <dbReference type="ChEBI" id="CHEBI:57692"/>
    </cofactor>
</comment>
<dbReference type="GO" id="GO:0019478">
    <property type="term" value="P:D-amino acid catabolic process"/>
    <property type="evidence" value="ECO:0000318"/>
    <property type="project" value="GO_Central"/>
</dbReference>
<evidence type="ECO:0000256" key="2">
    <source>
        <dbReference type="ARBA" id="ARBA00006730"/>
    </source>
</evidence>
<dbReference type="GO" id="GO:0005737">
    <property type="term" value="C:cytoplasm"/>
    <property type="evidence" value="ECO:0000318"/>
    <property type="project" value="GO_Central"/>
</dbReference>
<keyword evidence="3" id="KW-0285">Flavoprotein</keyword>
<evidence type="ECO:0000256" key="5">
    <source>
        <dbReference type="ARBA" id="ARBA00023002"/>
    </source>
</evidence>
<dbReference type="Gene3D" id="3.40.50.720">
    <property type="entry name" value="NAD(P)-binding Rossmann-like Domain"/>
    <property type="match status" value="1"/>
</dbReference>
<dbReference type="AlphaFoldDB" id="A0A2R6WG32"/>
<dbReference type="Proteomes" id="UP000244005">
    <property type="component" value="Unassembled WGS sequence"/>
</dbReference>
<organism evidence="7 8">
    <name type="scientific">Marchantia polymorpha</name>
    <name type="common">Common liverwort</name>
    <name type="synonym">Marchantia aquatica</name>
    <dbReference type="NCBI Taxonomy" id="3197"/>
    <lineage>
        <taxon>Eukaryota</taxon>
        <taxon>Viridiplantae</taxon>
        <taxon>Streptophyta</taxon>
        <taxon>Embryophyta</taxon>
        <taxon>Marchantiophyta</taxon>
        <taxon>Marchantiopsida</taxon>
        <taxon>Marchantiidae</taxon>
        <taxon>Marchantiales</taxon>
        <taxon>Marchantiaceae</taxon>
        <taxon>Marchantia</taxon>
    </lineage>
</organism>
<sequence length="338" mass="37324">MVSYNIFSQMAEDPELARATGVRMRVATFFFQKPISEDPETYNKVQELKNSGVKCVRHGFELIEEELGRGAHSELKDAYQHLAPVIDTDQYMVWLTGRVVSLGAELRHAEITHRLLDIEADLLHQFKADAIVNCTGLGAMVTAADDNVYPLRGCLIRVKNDGFSMPKVTKALCVPHDDSKADMGNSEDLVFIVPRSEKVLLLGGSVEPHEWGLDLNLDNSALVRTMLDRCVNFLPALKNAELIDDFPVAVGLRPFRKGNVRLGAAGGSSNNKLSIRAGSRIVHNYGHGGSGFTLSHGCAEEVVQIVQRMLESHRDTHCDSCTQSTMLGVQVESQRYSM</sequence>
<evidence type="ECO:0000259" key="6">
    <source>
        <dbReference type="Pfam" id="PF01266"/>
    </source>
</evidence>
<dbReference type="OMA" id="GANWSPM"/>
<proteinExistence type="inferred from homology"/>
<dbReference type="GO" id="GO:0003884">
    <property type="term" value="F:D-amino-acid oxidase activity"/>
    <property type="evidence" value="ECO:0000318"/>
    <property type="project" value="GO_Central"/>
</dbReference>
<evidence type="ECO:0000256" key="4">
    <source>
        <dbReference type="ARBA" id="ARBA00022827"/>
    </source>
</evidence>
<dbReference type="SUPFAM" id="SSF51971">
    <property type="entry name" value="Nucleotide-binding domain"/>
    <property type="match status" value="1"/>
</dbReference>
<name>A0A2R6WG32_MARPO</name>
<keyword evidence="8" id="KW-1185">Reference proteome</keyword>
<evidence type="ECO:0000313" key="7">
    <source>
        <dbReference type="EMBL" id="PTQ32804.1"/>
    </source>
</evidence>
<dbReference type="PANTHER" id="PTHR11530">
    <property type="entry name" value="D-AMINO ACID OXIDASE"/>
    <property type="match status" value="1"/>
</dbReference>
<dbReference type="SUPFAM" id="SSF54373">
    <property type="entry name" value="FAD-linked reductases, C-terminal domain"/>
    <property type="match status" value="1"/>
</dbReference>
<dbReference type="InterPro" id="IPR023209">
    <property type="entry name" value="DAO"/>
</dbReference>
<keyword evidence="4" id="KW-0274">FAD</keyword>
<evidence type="ECO:0000256" key="1">
    <source>
        <dbReference type="ARBA" id="ARBA00001974"/>
    </source>
</evidence>
<dbReference type="EMBL" id="KZ772767">
    <property type="protein sequence ID" value="PTQ32804.1"/>
    <property type="molecule type" value="Genomic_DNA"/>
</dbReference>
<dbReference type="Gramene" id="Mp5g08980.1">
    <property type="protein sequence ID" value="Mp5g08980.1.cds1"/>
    <property type="gene ID" value="Mp5g08980"/>
</dbReference>
<dbReference type="PROSITE" id="PS00677">
    <property type="entry name" value="DAO"/>
    <property type="match status" value="1"/>
</dbReference>
<evidence type="ECO:0000256" key="3">
    <source>
        <dbReference type="ARBA" id="ARBA00022630"/>
    </source>
</evidence>
<accession>A0A2R6WG32</accession>
<dbReference type="Gene3D" id="3.30.9.10">
    <property type="entry name" value="D-Amino Acid Oxidase, subunit A, domain 2"/>
    <property type="match status" value="1"/>
</dbReference>
<gene>
    <name evidence="7" type="ORF">MARPO_0095s0060</name>
</gene>
<dbReference type="GO" id="GO:0071949">
    <property type="term" value="F:FAD binding"/>
    <property type="evidence" value="ECO:0007669"/>
    <property type="project" value="InterPro"/>
</dbReference>
<evidence type="ECO:0000313" key="8">
    <source>
        <dbReference type="Proteomes" id="UP000244005"/>
    </source>
</evidence>
<dbReference type="InterPro" id="IPR006181">
    <property type="entry name" value="D-amino_acid_oxidase_CS"/>
</dbReference>
<dbReference type="PANTHER" id="PTHR11530:SF25">
    <property type="entry name" value="FAD DEPENDENT OXIDOREDUCTASE DOMAIN-CONTAINING PROTEIN"/>
    <property type="match status" value="1"/>
</dbReference>
<reference evidence="8" key="1">
    <citation type="journal article" date="2017" name="Cell">
        <title>Insights into land plant evolution garnered from the Marchantia polymorpha genome.</title>
        <authorList>
            <person name="Bowman J.L."/>
            <person name="Kohchi T."/>
            <person name="Yamato K.T."/>
            <person name="Jenkins J."/>
            <person name="Shu S."/>
            <person name="Ishizaki K."/>
            <person name="Yamaoka S."/>
            <person name="Nishihama R."/>
            <person name="Nakamura Y."/>
            <person name="Berger F."/>
            <person name="Adam C."/>
            <person name="Aki S.S."/>
            <person name="Althoff F."/>
            <person name="Araki T."/>
            <person name="Arteaga-Vazquez M.A."/>
            <person name="Balasubrmanian S."/>
            <person name="Barry K."/>
            <person name="Bauer D."/>
            <person name="Boehm C.R."/>
            <person name="Briginshaw L."/>
            <person name="Caballero-Perez J."/>
            <person name="Catarino B."/>
            <person name="Chen F."/>
            <person name="Chiyoda S."/>
            <person name="Chovatia M."/>
            <person name="Davies K.M."/>
            <person name="Delmans M."/>
            <person name="Demura T."/>
            <person name="Dierschke T."/>
            <person name="Dolan L."/>
            <person name="Dorantes-Acosta A.E."/>
            <person name="Eklund D.M."/>
            <person name="Florent S.N."/>
            <person name="Flores-Sandoval E."/>
            <person name="Fujiyama A."/>
            <person name="Fukuzawa H."/>
            <person name="Galik B."/>
            <person name="Grimanelli D."/>
            <person name="Grimwood J."/>
            <person name="Grossniklaus U."/>
            <person name="Hamada T."/>
            <person name="Haseloff J."/>
            <person name="Hetherington A.J."/>
            <person name="Higo A."/>
            <person name="Hirakawa Y."/>
            <person name="Hundley H.N."/>
            <person name="Ikeda Y."/>
            <person name="Inoue K."/>
            <person name="Inoue S.I."/>
            <person name="Ishida S."/>
            <person name="Jia Q."/>
            <person name="Kakita M."/>
            <person name="Kanazawa T."/>
            <person name="Kawai Y."/>
            <person name="Kawashima T."/>
            <person name="Kennedy M."/>
            <person name="Kinose K."/>
            <person name="Kinoshita T."/>
            <person name="Kohara Y."/>
            <person name="Koide E."/>
            <person name="Komatsu K."/>
            <person name="Kopischke S."/>
            <person name="Kubo M."/>
            <person name="Kyozuka J."/>
            <person name="Lagercrantz U."/>
            <person name="Lin S.S."/>
            <person name="Lindquist E."/>
            <person name="Lipzen A.M."/>
            <person name="Lu C.W."/>
            <person name="De Luna E."/>
            <person name="Martienssen R.A."/>
            <person name="Minamino N."/>
            <person name="Mizutani M."/>
            <person name="Mizutani M."/>
            <person name="Mochizuki N."/>
            <person name="Monte I."/>
            <person name="Mosher R."/>
            <person name="Nagasaki H."/>
            <person name="Nakagami H."/>
            <person name="Naramoto S."/>
            <person name="Nishitani K."/>
            <person name="Ohtani M."/>
            <person name="Okamoto T."/>
            <person name="Okumura M."/>
            <person name="Phillips J."/>
            <person name="Pollak B."/>
            <person name="Reinders A."/>
            <person name="Rovekamp M."/>
            <person name="Sano R."/>
            <person name="Sawa S."/>
            <person name="Schmid M.W."/>
            <person name="Shirakawa M."/>
            <person name="Solano R."/>
            <person name="Spunde A."/>
            <person name="Suetsugu N."/>
            <person name="Sugano S."/>
            <person name="Sugiyama A."/>
            <person name="Sun R."/>
            <person name="Suzuki Y."/>
            <person name="Takenaka M."/>
            <person name="Takezawa D."/>
            <person name="Tomogane H."/>
            <person name="Tsuzuki M."/>
            <person name="Ueda T."/>
            <person name="Umeda M."/>
            <person name="Ward J.M."/>
            <person name="Watanabe Y."/>
            <person name="Yazaki K."/>
            <person name="Yokoyama R."/>
            <person name="Yoshitake Y."/>
            <person name="Yotsui I."/>
            <person name="Zachgo S."/>
            <person name="Schmutz J."/>
        </authorList>
    </citation>
    <scope>NUCLEOTIDE SEQUENCE [LARGE SCALE GENOMIC DNA]</scope>
    <source>
        <strain evidence="8">Tak-1</strain>
    </source>
</reference>
<keyword evidence="5" id="KW-0560">Oxidoreductase</keyword>
<dbReference type="InterPro" id="IPR006076">
    <property type="entry name" value="FAD-dep_OxRdtase"/>
</dbReference>
<feature type="domain" description="FAD dependent oxidoreductase" evidence="6">
    <location>
        <begin position="61"/>
        <end position="304"/>
    </location>
</feature>
<dbReference type="Pfam" id="PF01266">
    <property type="entry name" value="DAO"/>
    <property type="match status" value="1"/>
</dbReference>